<dbReference type="PANTHER" id="PTHR11537:SF254">
    <property type="entry name" value="POTASSIUM VOLTAGE-GATED CHANNEL PROTEIN SHAB"/>
    <property type="match status" value="1"/>
</dbReference>
<dbReference type="EMBL" id="LT629695">
    <property type="protein sequence ID" value="SDH91909.1"/>
    <property type="molecule type" value="Genomic_DNA"/>
</dbReference>
<dbReference type="AlphaFoldDB" id="A0A1G8GC06"/>
<dbReference type="Proteomes" id="UP000198822">
    <property type="component" value="Chromosome I"/>
</dbReference>
<evidence type="ECO:0000313" key="11">
    <source>
        <dbReference type="Proteomes" id="UP000198822"/>
    </source>
</evidence>
<evidence type="ECO:0000256" key="3">
    <source>
        <dbReference type="ARBA" id="ARBA00022692"/>
    </source>
</evidence>
<name>A0A1G8GC06_9MICO</name>
<feature type="transmembrane region" description="Helical" evidence="8">
    <location>
        <begin position="151"/>
        <end position="169"/>
    </location>
</feature>
<proteinExistence type="predicted"/>
<evidence type="ECO:0000256" key="5">
    <source>
        <dbReference type="ARBA" id="ARBA00023065"/>
    </source>
</evidence>
<evidence type="ECO:0000256" key="4">
    <source>
        <dbReference type="ARBA" id="ARBA00022989"/>
    </source>
</evidence>
<keyword evidence="11" id="KW-1185">Reference proteome</keyword>
<sequence>MQTPRYGARLARWEAALEWPMFALAVVFVVLYAISVIGNLQGRDAMPIEIALVAVWAAFAVDYVVCLVLAEPRRRWFVRHLHELAIVVLPFLRPLRLLRLITVVTVLQRAAGWAFRGRVTLYVVASAGLLVLIAGLAVLDAEQNAQGANITTFADAIWWAFVTITTVGYGDFYPVTGAGRLIAVGLMIAGIALIGSVTATFASWFVEQIGRAQRAEGDAALERSDA</sequence>
<dbReference type="GO" id="GO:0008076">
    <property type="term" value="C:voltage-gated potassium channel complex"/>
    <property type="evidence" value="ECO:0007669"/>
    <property type="project" value="InterPro"/>
</dbReference>
<keyword evidence="7 10" id="KW-0407">Ion channel</keyword>
<keyword evidence="5" id="KW-0406">Ion transport</keyword>
<dbReference type="STRING" id="399736.SAMN04489720_2854"/>
<dbReference type="Gene3D" id="1.20.5.110">
    <property type="match status" value="1"/>
</dbReference>
<dbReference type="Gene3D" id="1.20.120.350">
    <property type="entry name" value="Voltage-gated potassium channels. Chain C"/>
    <property type="match status" value="1"/>
</dbReference>
<evidence type="ECO:0000256" key="6">
    <source>
        <dbReference type="ARBA" id="ARBA00023136"/>
    </source>
</evidence>
<keyword evidence="2" id="KW-0813">Transport</keyword>
<feature type="transmembrane region" description="Helical" evidence="8">
    <location>
        <begin position="121"/>
        <end position="139"/>
    </location>
</feature>
<evidence type="ECO:0000256" key="1">
    <source>
        <dbReference type="ARBA" id="ARBA00004141"/>
    </source>
</evidence>
<keyword evidence="4 8" id="KW-1133">Transmembrane helix</keyword>
<evidence type="ECO:0000256" key="8">
    <source>
        <dbReference type="SAM" id="Phobius"/>
    </source>
</evidence>
<feature type="transmembrane region" description="Helical" evidence="8">
    <location>
        <begin position="50"/>
        <end position="70"/>
    </location>
</feature>
<dbReference type="Gene3D" id="1.10.287.70">
    <property type="match status" value="1"/>
</dbReference>
<dbReference type="PANTHER" id="PTHR11537">
    <property type="entry name" value="VOLTAGE-GATED POTASSIUM CHANNEL"/>
    <property type="match status" value="1"/>
</dbReference>
<feature type="transmembrane region" description="Helical" evidence="8">
    <location>
        <begin position="21"/>
        <end position="38"/>
    </location>
</feature>
<accession>A0A1G8GC06</accession>
<dbReference type="GO" id="GO:0001508">
    <property type="term" value="P:action potential"/>
    <property type="evidence" value="ECO:0007669"/>
    <property type="project" value="TreeGrafter"/>
</dbReference>
<dbReference type="Pfam" id="PF07885">
    <property type="entry name" value="Ion_trans_2"/>
    <property type="match status" value="1"/>
</dbReference>
<feature type="domain" description="Potassium channel" evidence="9">
    <location>
        <begin position="130"/>
        <end position="206"/>
    </location>
</feature>
<dbReference type="InterPro" id="IPR013099">
    <property type="entry name" value="K_chnl_dom"/>
</dbReference>
<protein>
    <submittedName>
        <fullName evidence="10">Voltage-gated potassium channel</fullName>
    </submittedName>
</protein>
<reference evidence="11" key="1">
    <citation type="submission" date="2016-10" db="EMBL/GenBank/DDBJ databases">
        <authorList>
            <person name="Varghese N."/>
            <person name="Submissions S."/>
        </authorList>
    </citation>
    <scope>NUCLEOTIDE SEQUENCE [LARGE SCALE GENOMIC DNA]</scope>
    <source>
        <strain evidence="11">DSM 22002</strain>
    </source>
</reference>
<dbReference type="SUPFAM" id="SSF81324">
    <property type="entry name" value="Voltage-gated potassium channels"/>
    <property type="match status" value="1"/>
</dbReference>
<comment type="subcellular location">
    <subcellularLocation>
        <location evidence="1">Membrane</location>
        <topology evidence="1">Multi-pass membrane protein</topology>
    </subcellularLocation>
</comment>
<dbReference type="RefSeq" id="WP_092506067.1">
    <property type="nucleotide sequence ID" value="NZ_LT629695.1"/>
</dbReference>
<organism evidence="10 11">
    <name type="scientific">Agrococcus jejuensis</name>
    <dbReference type="NCBI Taxonomy" id="399736"/>
    <lineage>
        <taxon>Bacteria</taxon>
        <taxon>Bacillati</taxon>
        <taxon>Actinomycetota</taxon>
        <taxon>Actinomycetes</taxon>
        <taxon>Micrococcales</taxon>
        <taxon>Microbacteriaceae</taxon>
        <taxon>Agrococcus</taxon>
    </lineage>
</organism>
<dbReference type="GO" id="GO:0005249">
    <property type="term" value="F:voltage-gated potassium channel activity"/>
    <property type="evidence" value="ECO:0007669"/>
    <property type="project" value="InterPro"/>
</dbReference>
<feature type="transmembrane region" description="Helical" evidence="8">
    <location>
        <begin position="181"/>
        <end position="206"/>
    </location>
</feature>
<evidence type="ECO:0000256" key="2">
    <source>
        <dbReference type="ARBA" id="ARBA00022448"/>
    </source>
</evidence>
<keyword evidence="6 8" id="KW-0472">Membrane</keyword>
<dbReference type="InterPro" id="IPR028325">
    <property type="entry name" value="VG_K_chnl"/>
</dbReference>
<keyword evidence="3 8" id="KW-0812">Transmembrane</keyword>
<gene>
    <name evidence="10" type="ORF">SAMN04489720_2854</name>
</gene>
<evidence type="ECO:0000256" key="7">
    <source>
        <dbReference type="ARBA" id="ARBA00023303"/>
    </source>
</evidence>
<dbReference type="InterPro" id="IPR027359">
    <property type="entry name" value="Volt_channel_dom_sf"/>
</dbReference>
<dbReference type="PRINTS" id="PR00169">
    <property type="entry name" value="KCHANNEL"/>
</dbReference>
<dbReference type="OrthoDB" id="9799090at2"/>
<evidence type="ECO:0000313" key="10">
    <source>
        <dbReference type="EMBL" id="SDH91909.1"/>
    </source>
</evidence>
<evidence type="ECO:0000259" key="9">
    <source>
        <dbReference type="Pfam" id="PF07885"/>
    </source>
</evidence>